<dbReference type="PANTHER" id="PTHR43757:SF2">
    <property type="entry name" value="AMINOMETHYLTRANSFERASE, MITOCHONDRIAL"/>
    <property type="match status" value="1"/>
</dbReference>
<dbReference type="GO" id="GO:0008168">
    <property type="term" value="F:methyltransferase activity"/>
    <property type="evidence" value="ECO:0007669"/>
    <property type="project" value="UniProtKB-KW"/>
</dbReference>
<evidence type="ECO:0000259" key="3">
    <source>
        <dbReference type="Pfam" id="PF08669"/>
    </source>
</evidence>
<keyword evidence="4" id="KW-0808">Transferase</keyword>
<dbReference type="EMBL" id="FWFX01000001">
    <property type="protein sequence ID" value="SLN11078.1"/>
    <property type="molecule type" value="Genomic_DNA"/>
</dbReference>
<dbReference type="PIRSF" id="PIRSF006487">
    <property type="entry name" value="GcvT"/>
    <property type="match status" value="1"/>
</dbReference>
<gene>
    <name evidence="4" type="primary">dmdA_1</name>
    <name evidence="4" type="ORF">ROA7450_00061</name>
</gene>
<dbReference type="PANTHER" id="PTHR43757">
    <property type="entry name" value="AMINOMETHYLTRANSFERASE"/>
    <property type="match status" value="1"/>
</dbReference>
<name>A0A1X6Y5L1_9RHOB</name>
<accession>A0A1X6Y5L1</accession>
<dbReference type="InterPro" id="IPR013977">
    <property type="entry name" value="GcvT_C"/>
</dbReference>
<evidence type="ECO:0000313" key="4">
    <source>
        <dbReference type="EMBL" id="SLN11078.1"/>
    </source>
</evidence>
<proteinExistence type="predicted"/>
<feature type="domain" description="GCVT N-terminal" evidence="2">
    <location>
        <begin position="29"/>
        <end position="267"/>
    </location>
</feature>
<reference evidence="4 5" key="1">
    <citation type="submission" date="2017-03" db="EMBL/GenBank/DDBJ databases">
        <authorList>
            <person name="Afonso C.L."/>
            <person name="Miller P.J."/>
            <person name="Scott M.A."/>
            <person name="Spackman E."/>
            <person name="Goraichik I."/>
            <person name="Dimitrov K.M."/>
            <person name="Suarez D.L."/>
            <person name="Swayne D.E."/>
        </authorList>
    </citation>
    <scope>NUCLEOTIDE SEQUENCE [LARGE SCALE GENOMIC DNA]</scope>
    <source>
        <strain evidence="4 5">CECT 7450</strain>
    </source>
</reference>
<dbReference type="Pfam" id="PF08669">
    <property type="entry name" value="GCV_T_C"/>
    <property type="match status" value="1"/>
</dbReference>
<dbReference type="OrthoDB" id="9772660at2"/>
<sequence length="368" mass="40984">MNTPLLSPSRRVRRTPFSDGVEAAGIQAYTVYNHMLLPTMFNSVEEDCRHLKTHVQVWDVSCERQVQIKGPDALRLVELLTPRDLSKMSAERCLYIPMVDQDGGMLNDPVLIEAGPDTYWISIADSDVLMWVNAIAACNSFDVEVTEPDVSPLGVQGPLANELMSRVFNEDVKALRFFGCNRFAFEGHEFLISRSGYSKQGGFEIYVDNYELAMPLWNALFSEGEELLVRAGGPNLIERIEGGLLSYGNDMTRANTPLECGLGMYVNAGRLDTCFGGRALREELEQGSRQMIRPIAIEGHIPMCDRVWPVYAGGKQVGQVTSAAWSPDFETNVSIGMVERSHWDAGTKLEVETHEGMCDAAVQDAFWK</sequence>
<dbReference type="Gene3D" id="3.30.1360.120">
    <property type="entry name" value="Probable tRNA modification gtpase trme, domain 1"/>
    <property type="match status" value="1"/>
</dbReference>
<dbReference type="InterPro" id="IPR006222">
    <property type="entry name" value="GCVT_N"/>
</dbReference>
<dbReference type="Proteomes" id="UP000193061">
    <property type="component" value="Unassembled WGS sequence"/>
</dbReference>
<keyword evidence="4" id="KW-0489">Methyltransferase</keyword>
<evidence type="ECO:0000259" key="2">
    <source>
        <dbReference type="Pfam" id="PF01571"/>
    </source>
</evidence>
<feature type="domain" description="Aminomethyltransferase C-terminal" evidence="3">
    <location>
        <begin position="308"/>
        <end position="364"/>
    </location>
</feature>
<organism evidence="4 5">
    <name type="scientific">Roseovarius albus</name>
    <dbReference type="NCBI Taxonomy" id="1247867"/>
    <lineage>
        <taxon>Bacteria</taxon>
        <taxon>Pseudomonadati</taxon>
        <taxon>Pseudomonadota</taxon>
        <taxon>Alphaproteobacteria</taxon>
        <taxon>Rhodobacterales</taxon>
        <taxon>Roseobacteraceae</taxon>
        <taxon>Roseovarius</taxon>
    </lineage>
</organism>
<dbReference type="Pfam" id="PF01571">
    <property type="entry name" value="GCV_T"/>
    <property type="match status" value="1"/>
</dbReference>
<evidence type="ECO:0000313" key="5">
    <source>
        <dbReference type="Proteomes" id="UP000193061"/>
    </source>
</evidence>
<dbReference type="SUPFAM" id="SSF103025">
    <property type="entry name" value="Folate-binding domain"/>
    <property type="match status" value="1"/>
</dbReference>
<feature type="binding site" evidence="1">
    <location>
        <position position="204"/>
    </location>
    <ligand>
        <name>substrate</name>
    </ligand>
</feature>
<dbReference type="InterPro" id="IPR027266">
    <property type="entry name" value="TrmE/GcvT-like"/>
</dbReference>
<protein>
    <submittedName>
        <fullName evidence="4">Dimethylsulfonioproprionate demethylase DmdA</fullName>
        <ecNumber evidence="4">2.1.1.269</ecNumber>
    </submittedName>
</protein>
<dbReference type="GO" id="GO:0032259">
    <property type="term" value="P:methylation"/>
    <property type="evidence" value="ECO:0007669"/>
    <property type="project" value="UniProtKB-KW"/>
</dbReference>
<evidence type="ECO:0000256" key="1">
    <source>
        <dbReference type="PIRSR" id="PIRSR006487-1"/>
    </source>
</evidence>
<dbReference type="InterPro" id="IPR028896">
    <property type="entry name" value="GcvT/YgfZ/DmdA"/>
</dbReference>
<dbReference type="InterPro" id="IPR029043">
    <property type="entry name" value="GcvT/YgfZ_C"/>
</dbReference>
<dbReference type="AlphaFoldDB" id="A0A1X6Y5L1"/>
<keyword evidence="5" id="KW-1185">Reference proteome</keyword>
<dbReference type="RefSeq" id="WP_085803633.1">
    <property type="nucleotide sequence ID" value="NZ_FWFX01000001.1"/>
</dbReference>
<dbReference type="EC" id="2.1.1.269" evidence="4"/>
<dbReference type="SUPFAM" id="SSF101790">
    <property type="entry name" value="Aminomethyltransferase beta-barrel domain"/>
    <property type="match status" value="1"/>
</dbReference>
<dbReference type="NCBIfam" id="NF009133">
    <property type="entry name" value="PRK12486.1"/>
    <property type="match status" value="1"/>
</dbReference>